<protein>
    <submittedName>
        <fullName evidence="1">Uncharacterized protein</fullName>
    </submittedName>
</protein>
<comment type="caution">
    <text evidence="1">The sequence shown here is derived from an EMBL/GenBank/DDBJ whole genome shotgun (WGS) entry which is preliminary data.</text>
</comment>
<keyword evidence="2" id="KW-1185">Reference proteome</keyword>
<sequence>MGAKIKFLLLILPIGVFSQNKVASLKKLAFNYCLVGNYSAIDSTFYDKFKDASATQISIDGNFLENEELTNKINSFTTTQTSKYYSRGNNLHFESGDKNIIFCDCFSFYESKELDSYIRKLIGVTPKKKTKK</sequence>
<dbReference type="RefSeq" id="WP_290295134.1">
    <property type="nucleotide sequence ID" value="NZ_JAUFQR010000001.1"/>
</dbReference>
<organism evidence="1 2">
    <name type="scientific">Chryseobacterium tructae</name>
    <dbReference type="NCBI Taxonomy" id="1037380"/>
    <lineage>
        <taxon>Bacteria</taxon>
        <taxon>Pseudomonadati</taxon>
        <taxon>Bacteroidota</taxon>
        <taxon>Flavobacteriia</taxon>
        <taxon>Flavobacteriales</taxon>
        <taxon>Weeksellaceae</taxon>
        <taxon>Chryseobacterium group</taxon>
        <taxon>Chryseobacterium</taxon>
    </lineage>
</organism>
<evidence type="ECO:0000313" key="2">
    <source>
        <dbReference type="Proteomes" id="UP001595735"/>
    </source>
</evidence>
<name>A0ABV7XT46_9FLAO</name>
<dbReference type="Proteomes" id="UP001595735">
    <property type="component" value="Unassembled WGS sequence"/>
</dbReference>
<evidence type="ECO:0000313" key="1">
    <source>
        <dbReference type="EMBL" id="MFC3755080.1"/>
    </source>
</evidence>
<dbReference type="Gene3D" id="1.20.120.1620">
    <property type="match status" value="1"/>
</dbReference>
<gene>
    <name evidence="1" type="ORF">ACFONJ_03755</name>
</gene>
<accession>A0ABV7XT46</accession>
<reference evidence="2" key="1">
    <citation type="journal article" date="2019" name="Int. J. Syst. Evol. Microbiol.">
        <title>The Global Catalogue of Microorganisms (GCM) 10K type strain sequencing project: providing services to taxonomists for standard genome sequencing and annotation.</title>
        <authorList>
            <consortium name="The Broad Institute Genomics Platform"/>
            <consortium name="The Broad Institute Genome Sequencing Center for Infectious Disease"/>
            <person name="Wu L."/>
            <person name="Ma J."/>
        </authorList>
    </citation>
    <scope>NUCLEOTIDE SEQUENCE [LARGE SCALE GENOMIC DNA]</scope>
    <source>
        <strain evidence="2">CECT 7798</strain>
    </source>
</reference>
<dbReference type="EMBL" id="JBHRYO010000002">
    <property type="protein sequence ID" value="MFC3755080.1"/>
    <property type="molecule type" value="Genomic_DNA"/>
</dbReference>
<proteinExistence type="predicted"/>
<dbReference type="InterPro" id="IPR038314">
    <property type="entry name" value="T6SS_sf"/>
</dbReference>